<sequence length="60" mass="6915">MLFGKSNRGNLCGALLFRLVSSPKLPFRWRLPESNPYLRDEMRNTITSRYSDVAMAVSHN</sequence>
<dbReference type="Proteomes" id="UP000182660">
    <property type="component" value="Unassembled WGS sequence"/>
</dbReference>
<keyword evidence="1" id="KW-0808">Transferase</keyword>
<keyword evidence="1" id="KW-0695">RNA-directed DNA polymerase</keyword>
<proteinExistence type="predicted"/>
<protein>
    <submittedName>
        <fullName evidence="1">RNA-directed DNA polymerase (Reverse transcriptase)</fullName>
    </submittedName>
</protein>
<evidence type="ECO:0000313" key="2">
    <source>
        <dbReference type="Proteomes" id="UP000182660"/>
    </source>
</evidence>
<accession>A0ABY1HAZ9</accession>
<organism evidence="1 2">
    <name type="scientific">Moritella viscosa</name>
    <dbReference type="NCBI Taxonomy" id="80854"/>
    <lineage>
        <taxon>Bacteria</taxon>
        <taxon>Pseudomonadati</taxon>
        <taxon>Pseudomonadota</taxon>
        <taxon>Gammaproteobacteria</taxon>
        <taxon>Alteromonadales</taxon>
        <taxon>Moritellaceae</taxon>
        <taxon>Moritella</taxon>
    </lineage>
</organism>
<keyword evidence="1" id="KW-0548">Nucleotidyltransferase</keyword>
<keyword evidence="2" id="KW-1185">Reference proteome</keyword>
<gene>
    <name evidence="1" type="ORF">MT2528_1211</name>
</gene>
<reference evidence="1 2" key="1">
    <citation type="submission" date="2016-11" db="EMBL/GenBank/DDBJ databases">
        <authorList>
            <person name="Klemetsen T."/>
        </authorList>
    </citation>
    <scope>NUCLEOTIDE SEQUENCE [LARGE SCALE GENOMIC DNA]</scope>
    <source>
        <strain evidence="1">MT 2528</strain>
    </source>
</reference>
<comment type="caution">
    <text evidence="1">The sequence shown here is derived from an EMBL/GenBank/DDBJ whole genome shotgun (WGS) entry which is preliminary data.</text>
</comment>
<dbReference type="GO" id="GO:0003964">
    <property type="term" value="F:RNA-directed DNA polymerase activity"/>
    <property type="evidence" value="ECO:0007669"/>
    <property type="project" value="UniProtKB-KW"/>
</dbReference>
<evidence type="ECO:0000313" key="1">
    <source>
        <dbReference type="EMBL" id="SGY87156.1"/>
    </source>
</evidence>
<dbReference type="EMBL" id="FPLJ01000033">
    <property type="protein sequence ID" value="SGY87156.1"/>
    <property type="molecule type" value="Genomic_DNA"/>
</dbReference>
<name>A0ABY1HAZ9_9GAMM</name>